<feature type="region of interest" description="Disordered" evidence="1">
    <location>
        <begin position="473"/>
        <end position="568"/>
    </location>
</feature>
<protein>
    <submittedName>
        <fullName evidence="2">Uncharacterized protein</fullName>
    </submittedName>
</protein>
<keyword evidence="3" id="KW-1185">Reference proteome</keyword>
<feature type="compositionally biased region" description="Basic and acidic residues" evidence="1">
    <location>
        <begin position="529"/>
        <end position="538"/>
    </location>
</feature>
<dbReference type="EMBL" id="JBBJCI010000288">
    <property type="protein sequence ID" value="KAK7235940.1"/>
    <property type="molecule type" value="Genomic_DNA"/>
</dbReference>
<accession>A0ABR1FR10</accession>
<evidence type="ECO:0000256" key="1">
    <source>
        <dbReference type="SAM" id="MobiDB-lite"/>
    </source>
</evidence>
<evidence type="ECO:0000313" key="2">
    <source>
        <dbReference type="EMBL" id="KAK7235940.1"/>
    </source>
</evidence>
<proteinExistence type="predicted"/>
<feature type="compositionally biased region" description="Basic and acidic residues" evidence="1">
    <location>
        <begin position="714"/>
        <end position="726"/>
    </location>
</feature>
<feature type="compositionally biased region" description="Low complexity" evidence="1">
    <location>
        <begin position="546"/>
        <end position="555"/>
    </location>
</feature>
<feature type="compositionally biased region" description="Basic and acidic residues" evidence="1">
    <location>
        <begin position="82"/>
        <end position="91"/>
    </location>
</feature>
<feature type="region of interest" description="Disordered" evidence="1">
    <location>
        <begin position="1"/>
        <end position="94"/>
    </location>
</feature>
<evidence type="ECO:0000313" key="3">
    <source>
        <dbReference type="Proteomes" id="UP001363151"/>
    </source>
</evidence>
<feature type="compositionally biased region" description="Low complexity" evidence="1">
    <location>
        <begin position="321"/>
        <end position="370"/>
    </location>
</feature>
<reference evidence="2 3" key="1">
    <citation type="submission" date="2024-03" db="EMBL/GenBank/DDBJ databases">
        <title>Aureococcus anophagefferens CCMP1851 and Kratosvirus quantuckense: Draft genome of a second virus-susceptible host strain in the model system.</title>
        <authorList>
            <person name="Chase E."/>
            <person name="Truchon A.R."/>
            <person name="Schepens W."/>
            <person name="Wilhelm S.W."/>
        </authorList>
    </citation>
    <scope>NUCLEOTIDE SEQUENCE [LARGE SCALE GENOMIC DNA]</scope>
    <source>
        <strain evidence="2 3">CCMP1851</strain>
    </source>
</reference>
<feature type="region of interest" description="Disordered" evidence="1">
    <location>
        <begin position="713"/>
        <end position="757"/>
    </location>
</feature>
<gene>
    <name evidence="2" type="ORF">SO694_00065194</name>
</gene>
<feature type="compositionally biased region" description="Low complexity" evidence="1">
    <location>
        <begin position="49"/>
        <end position="69"/>
    </location>
</feature>
<feature type="region of interest" description="Disordered" evidence="1">
    <location>
        <begin position="265"/>
        <end position="370"/>
    </location>
</feature>
<organism evidence="2 3">
    <name type="scientific">Aureococcus anophagefferens</name>
    <name type="common">Harmful bloom alga</name>
    <dbReference type="NCBI Taxonomy" id="44056"/>
    <lineage>
        <taxon>Eukaryota</taxon>
        <taxon>Sar</taxon>
        <taxon>Stramenopiles</taxon>
        <taxon>Ochrophyta</taxon>
        <taxon>Pelagophyceae</taxon>
        <taxon>Pelagomonadales</taxon>
        <taxon>Pelagomonadaceae</taxon>
        <taxon>Aureococcus</taxon>
    </lineage>
</organism>
<dbReference type="Proteomes" id="UP001363151">
    <property type="component" value="Unassembled WGS sequence"/>
</dbReference>
<sequence>MFFDDSVLSRGTGGNGTIETPGGHKLRVLISANGTREPQHVSPTPWAPAPSYGASSGQASSSHLQYSSSMPELGDTAEPGEAPERAPRADAQRLTTRLRPLEDREIDRDPLARFTHATPVPKLGALRLPERTSNKLLTDSFPAGFLARAKAARVLEVSGDYDAATNPYGSRVLKPGFRFADALVGTARGRHAALDELPGAPSFGAVEYYSLPSPGGAFRRAPVSQLPLAQRVFDVPDLPKRSPRLLVDDRSLVVEDELDRRRAVRRGDDDDLGSARSQRSYAELSRGAPGDADRPASRALTVHLYSPTPTPGVSSPRSERAAPSALSPASTTTPGAPHALAPAPAPGALALDDAPAAADPLGSPGSALSPALTPTPPPFFVNGTFDADGRLNVSLYEDAENVSAKFSRNGDSSGPGSIPREQERIMATKYDDGESISVASYAHSSRASSVAPGTPFTIGSALGLVRTELREVLSREKDEGVPQPRSAPARDESATSAPVVKVTKKESKDSLGAPSLRSQKTAPSQVPRVAERSSDADAKQPSLAEATAPAAAAPKTSKKSPRKAPCGPSLALYVKASRKHEEDSQTSAVPVTVFLEEAATLRALGRAACGALGVAPSDRVLDAPDFSICYRHPVNRRTIILLSDGDWRDAFGLANAQGGGELRVIVDLPAGLLRPPSGGGAADIAGKRSIRSFVEPPRKIDWKAKSVSYTLDSHLSRLDPTRERPAPEPAPKPVSAKERRRRIAEELASRLTRGPPA</sequence>
<comment type="caution">
    <text evidence="2">The sequence shown here is derived from an EMBL/GenBank/DDBJ whole genome shotgun (WGS) entry which is preliminary data.</text>
</comment>
<name>A0ABR1FR10_AURAN</name>